<dbReference type="Gene3D" id="3.40.190.10">
    <property type="entry name" value="Periplasmic binding protein-like II"/>
    <property type="match status" value="1"/>
</dbReference>
<dbReference type="PANTHER" id="PTHR43649:SF33">
    <property type="entry name" value="POLYGALACTURONAN_RHAMNOGALACTURONAN-BINDING PROTEIN YTCQ"/>
    <property type="match status" value="1"/>
</dbReference>
<protein>
    <submittedName>
        <fullName evidence="8">Sugar ABC transporter substrate-binding protein</fullName>
    </submittedName>
</protein>
<feature type="region of interest" description="Disordered" evidence="6">
    <location>
        <begin position="1"/>
        <end position="40"/>
    </location>
</feature>
<keyword evidence="7" id="KW-0812">Transmembrane</keyword>
<gene>
    <name evidence="8" type="ORF">GCM10010912_29460</name>
</gene>
<evidence type="ECO:0000256" key="5">
    <source>
        <dbReference type="ARBA" id="ARBA00023288"/>
    </source>
</evidence>
<keyword evidence="2" id="KW-0732">Signal</keyword>
<keyword evidence="3 7" id="KW-0472">Membrane</keyword>
<dbReference type="SUPFAM" id="SSF53850">
    <property type="entry name" value="Periplasmic binding protein-like II"/>
    <property type="match status" value="1"/>
</dbReference>
<keyword evidence="9" id="KW-1185">Reference proteome</keyword>
<dbReference type="InterPro" id="IPR006059">
    <property type="entry name" value="SBP"/>
</dbReference>
<evidence type="ECO:0000256" key="6">
    <source>
        <dbReference type="SAM" id="MobiDB-lite"/>
    </source>
</evidence>
<keyword evidence="4" id="KW-0564">Palmitate</keyword>
<keyword evidence="1" id="KW-1003">Cell membrane</keyword>
<feature type="transmembrane region" description="Helical" evidence="7">
    <location>
        <begin position="46"/>
        <end position="63"/>
    </location>
</feature>
<dbReference type="Pfam" id="PF01547">
    <property type="entry name" value="SBP_bac_1"/>
    <property type="match status" value="1"/>
</dbReference>
<keyword evidence="7" id="KW-1133">Transmembrane helix</keyword>
<organism evidence="8 9">
    <name type="scientific">Paenibacillus albidus</name>
    <dbReference type="NCBI Taxonomy" id="2041023"/>
    <lineage>
        <taxon>Bacteria</taxon>
        <taxon>Bacillati</taxon>
        <taxon>Bacillota</taxon>
        <taxon>Bacilli</taxon>
        <taxon>Bacillales</taxon>
        <taxon>Paenibacillaceae</taxon>
        <taxon>Paenibacillus</taxon>
    </lineage>
</organism>
<dbReference type="RefSeq" id="WP_229696152.1">
    <property type="nucleotide sequence ID" value="NZ_BMKR01000010.1"/>
</dbReference>
<feature type="region of interest" description="Disordered" evidence="6">
    <location>
        <begin position="71"/>
        <end position="100"/>
    </location>
</feature>
<evidence type="ECO:0000256" key="2">
    <source>
        <dbReference type="ARBA" id="ARBA00022729"/>
    </source>
</evidence>
<evidence type="ECO:0000313" key="8">
    <source>
        <dbReference type="EMBL" id="GGF82439.1"/>
    </source>
</evidence>
<name>A0A917CBN1_9BACL</name>
<dbReference type="EMBL" id="BMKR01000010">
    <property type="protein sequence ID" value="GGF82439.1"/>
    <property type="molecule type" value="Genomic_DNA"/>
</dbReference>
<reference evidence="8" key="1">
    <citation type="journal article" date="2014" name="Int. J. Syst. Evol. Microbiol.">
        <title>Complete genome sequence of Corynebacterium casei LMG S-19264T (=DSM 44701T), isolated from a smear-ripened cheese.</title>
        <authorList>
            <consortium name="US DOE Joint Genome Institute (JGI-PGF)"/>
            <person name="Walter F."/>
            <person name="Albersmeier A."/>
            <person name="Kalinowski J."/>
            <person name="Ruckert C."/>
        </authorList>
    </citation>
    <scope>NUCLEOTIDE SEQUENCE</scope>
    <source>
        <strain evidence="8">CGMCC 1.16134</strain>
    </source>
</reference>
<proteinExistence type="predicted"/>
<keyword evidence="5" id="KW-0449">Lipoprotein</keyword>
<evidence type="ECO:0000256" key="4">
    <source>
        <dbReference type="ARBA" id="ARBA00023139"/>
    </source>
</evidence>
<comment type="caution">
    <text evidence="8">The sequence shown here is derived from an EMBL/GenBank/DDBJ whole genome shotgun (WGS) entry which is preliminary data.</text>
</comment>
<evidence type="ECO:0000256" key="3">
    <source>
        <dbReference type="ARBA" id="ARBA00023136"/>
    </source>
</evidence>
<reference evidence="8" key="2">
    <citation type="submission" date="2020-09" db="EMBL/GenBank/DDBJ databases">
        <authorList>
            <person name="Sun Q."/>
            <person name="Zhou Y."/>
        </authorList>
    </citation>
    <scope>NUCLEOTIDE SEQUENCE</scope>
    <source>
        <strain evidence="8">CGMCC 1.16134</strain>
    </source>
</reference>
<evidence type="ECO:0000256" key="7">
    <source>
        <dbReference type="SAM" id="Phobius"/>
    </source>
</evidence>
<dbReference type="CDD" id="cd13585">
    <property type="entry name" value="PBP2_TMBP_like"/>
    <property type="match status" value="1"/>
</dbReference>
<dbReference type="PANTHER" id="PTHR43649">
    <property type="entry name" value="ARABINOSE-BINDING PROTEIN-RELATED"/>
    <property type="match status" value="1"/>
</dbReference>
<dbReference type="AlphaFoldDB" id="A0A917CBN1"/>
<evidence type="ECO:0000256" key="1">
    <source>
        <dbReference type="ARBA" id="ARBA00022475"/>
    </source>
</evidence>
<dbReference type="InterPro" id="IPR050490">
    <property type="entry name" value="Bact_solute-bd_prot1"/>
</dbReference>
<evidence type="ECO:0000313" key="9">
    <source>
        <dbReference type="Proteomes" id="UP000637643"/>
    </source>
</evidence>
<sequence>MKNTKEVSGLGQTSEARGGEGRMQGRQRGQAGDFGSNKRVKRRKQVMSMLMLMVLLMATVLSGCSGNGNGNVSNGANTEPATTDGKAAEGSAGAKPDGEAQEEVTLKFTFWGSPQEKAAIEQATQKFTEKYPKIKVDAIHIPEADYDAKITAMVAGNEAPDLGYMHGELADPWQKDGKFVNLFELLDNDDELKREDFLDYIWFKSSEDFAYGISTAGETFGLFYNKDLFDEAKVEYPPAKPEEAWSWDEFVKVAQQLTLDKNGKNAADPEFDHTNIKQFGVSFETWHGPVHATVINNEGEWITKDGKFGFSQPEAAEAIQRLADLINVYHVAPSPVQMKSIPSQAVALQSKLAAMSMHGQWINLDLGAANVNYDIGVLPKMKRSVPMGISGASVIYKSSKHQKEAWMLTKFLENPEGSIDLYKGGLWMPTMTKWYTDPELVAKWAENNPAHPAGFKDAMMNNLLENGVPNGSYYIKNFSKINAITFSGMDEVWLGRKTALEAMKELEPKIQPEIQGRYDVTP</sequence>
<accession>A0A917CBN1</accession>
<dbReference type="Proteomes" id="UP000637643">
    <property type="component" value="Unassembled WGS sequence"/>
</dbReference>